<proteinExistence type="predicted"/>
<dbReference type="RefSeq" id="WP_322186287.1">
    <property type="nucleotide sequence ID" value="NZ_JAXLPB010000002.1"/>
</dbReference>
<dbReference type="Pfam" id="PF13185">
    <property type="entry name" value="GAF_2"/>
    <property type="match status" value="1"/>
</dbReference>
<comment type="caution">
    <text evidence="2">The sequence shown here is derived from an EMBL/GenBank/DDBJ whole genome shotgun (WGS) entry which is preliminary data.</text>
</comment>
<accession>A0ABU5I0G8</accession>
<evidence type="ECO:0000313" key="3">
    <source>
        <dbReference type="Proteomes" id="UP001294412"/>
    </source>
</evidence>
<evidence type="ECO:0000259" key="1">
    <source>
        <dbReference type="Pfam" id="PF13185"/>
    </source>
</evidence>
<protein>
    <submittedName>
        <fullName evidence="2">GAF domain-containing protein</fullName>
    </submittedName>
</protein>
<feature type="domain" description="GAF" evidence="1">
    <location>
        <begin position="35"/>
        <end position="115"/>
    </location>
</feature>
<name>A0ABU5I0G8_9HYPH</name>
<organism evidence="2 3">
    <name type="scientific">Fulvimarina uroteuthidis</name>
    <dbReference type="NCBI Taxonomy" id="3098149"/>
    <lineage>
        <taxon>Bacteria</taxon>
        <taxon>Pseudomonadati</taxon>
        <taxon>Pseudomonadota</taxon>
        <taxon>Alphaproteobacteria</taxon>
        <taxon>Hyphomicrobiales</taxon>
        <taxon>Aurantimonadaceae</taxon>
        <taxon>Fulvimarina</taxon>
    </lineage>
</organism>
<sequence>MSQAIAMGETTPRDEDSTRTFVEVTEIWVPEGNRLVWWSGNYGALSEFAGVSTKKGFNKGEGLPGNAWAEEKPIVLKDFDGSYFKRTDAARAAGLTSAVAFPIFAGKTLKAVVVVLCADDAVRTGAIEVWHEENGLLMLDDGYYGAAKHFEWVSQHTHFPRGQGLPGGVWAAEAPMLMRDLGSGYRFIRAESAGKAGLTTGLGLPIATPNGRTYVMTLLSALGTPIARRFELWKVRSARTGGGKEAVLADGICERDGPLWDDETETCVPAWQGPIGEVVGSGIPIVKHDTAAPTAGYASMVAVPIYRADAIHHVVAWYS</sequence>
<reference evidence="2 3" key="1">
    <citation type="submission" date="2023-12" db="EMBL/GenBank/DDBJ databases">
        <title>Description of Novel Strain Fulvimarina sp. 2208YS6-2-32 isolated from Uroteuthis (Photololigo) edulis.</title>
        <authorList>
            <person name="Park J.-S."/>
        </authorList>
    </citation>
    <scope>NUCLEOTIDE SEQUENCE [LARGE SCALE GENOMIC DNA]</scope>
    <source>
        <strain evidence="2 3">2208YS6-2-32</strain>
    </source>
</reference>
<dbReference type="EMBL" id="JAXLPB010000002">
    <property type="protein sequence ID" value="MDY8108815.1"/>
    <property type="molecule type" value="Genomic_DNA"/>
</dbReference>
<keyword evidence="3" id="KW-1185">Reference proteome</keyword>
<dbReference type="SUPFAM" id="SSF55781">
    <property type="entry name" value="GAF domain-like"/>
    <property type="match status" value="1"/>
</dbReference>
<dbReference type="InterPro" id="IPR029016">
    <property type="entry name" value="GAF-like_dom_sf"/>
</dbReference>
<gene>
    <name evidence="2" type="ORF">U0C82_06605</name>
</gene>
<dbReference type="InterPro" id="IPR003018">
    <property type="entry name" value="GAF"/>
</dbReference>
<dbReference type="Gene3D" id="3.30.450.40">
    <property type="match status" value="1"/>
</dbReference>
<dbReference type="Proteomes" id="UP001294412">
    <property type="component" value="Unassembled WGS sequence"/>
</dbReference>
<evidence type="ECO:0000313" key="2">
    <source>
        <dbReference type="EMBL" id="MDY8108815.1"/>
    </source>
</evidence>